<keyword evidence="2" id="KW-1185">Reference proteome</keyword>
<dbReference type="EMBL" id="BAAAGS010000073">
    <property type="protein sequence ID" value="GAA0557093.1"/>
    <property type="molecule type" value="Genomic_DNA"/>
</dbReference>
<dbReference type="Proteomes" id="UP001500729">
    <property type="component" value="Unassembled WGS sequence"/>
</dbReference>
<comment type="caution">
    <text evidence="1">The sequence shown here is derived from an EMBL/GenBank/DDBJ whole genome shotgun (WGS) entry which is preliminary data.</text>
</comment>
<gene>
    <name evidence="1" type="ORF">GCM10009533_63380</name>
</gene>
<accession>A0ABP3NZQ8</accession>
<evidence type="ECO:0000313" key="2">
    <source>
        <dbReference type="Proteomes" id="UP001500729"/>
    </source>
</evidence>
<proteinExistence type="predicted"/>
<sequence length="64" mass="7264">MVGFAVELGEFALEVLAHRSHDLFHAVQVVSREDRISILRDENQVRVHEVDNVSTSAEARIDLH</sequence>
<organism evidence="1 2">
    <name type="scientific">Saccharopolyspora erythraea</name>
    <name type="common">Streptomyces erythraeus</name>
    <dbReference type="NCBI Taxonomy" id="1836"/>
    <lineage>
        <taxon>Bacteria</taxon>
        <taxon>Bacillati</taxon>
        <taxon>Actinomycetota</taxon>
        <taxon>Actinomycetes</taxon>
        <taxon>Pseudonocardiales</taxon>
        <taxon>Pseudonocardiaceae</taxon>
        <taxon>Saccharopolyspora</taxon>
    </lineage>
</organism>
<reference evidence="2" key="1">
    <citation type="journal article" date="2019" name="Int. J. Syst. Evol. Microbiol.">
        <title>The Global Catalogue of Microorganisms (GCM) 10K type strain sequencing project: providing services to taxonomists for standard genome sequencing and annotation.</title>
        <authorList>
            <consortium name="The Broad Institute Genomics Platform"/>
            <consortium name="The Broad Institute Genome Sequencing Center for Infectious Disease"/>
            <person name="Wu L."/>
            <person name="Ma J."/>
        </authorList>
    </citation>
    <scope>NUCLEOTIDE SEQUENCE [LARGE SCALE GENOMIC DNA]</scope>
    <source>
        <strain evidence="2">JCM 10303</strain>
    </source>
</reference>
<protein>
    <submittedName>
        <fullName evidence="1">Uncharacterized protein</fullName>
    </submittedName>
</protein>
<name>A0ABP3NZQ8_SACER</name>
<evidence type="ECO:0000313" key="1">
    <source>
        <dbReference type="EMBL" id="GAA0557093.1"/>
    </source>
</evidence>